<organism evidence="3 4">
    <name type="scientific">Candolleomyces eurysporus</name>
    <dbReference type="NCBI Taxonomy" id="2828524"/>
    <lineage>
        <taxon>Eukaryota</taxon>
        <taxon>Fungi</taxon>
        <taxon>Dikarya</taxon>
        <taxon>Basidiomycota</taxon>
        <taxon>Agaricomycotina</taxon>
        <taxon>Agaricomycetes</taxon>
        <taxon>Agaricomycetidae</taxon>
        <taxon>Agaricales</taxon>
        <taxon>Agaricineae</taxon>
        <taxon>Psathyrellaceae</taxon>
        <taxon>Candolleomyces</taxon>
    </lineage>
</organism>
<reference evidence="3" key="1">
    <citation type="submission" date="2022-06" db="EMBL/GenBank/DDBJ databases">
        <title>Genome Sequence of Candolleomyces eurysporus.</title>
        <authorList>
            <person name="Buettner E."/>
        </authorList>
    </citation>
    <scope>NUCLEOTIDE SEQUENCE</scope>
    <source>
        <strain evidence="3">VTCC 930004</strain>
    </source>
</reference>
<accession>A0A9W8J7D9</accession>
<sequence length="165" mass="18285">MLQVTNGGACVLVSKFYETVEFVDPLVPTLCMPAAANQKLFGGVFIFFLASIIVAMLGMLYIIYREYKTHRSSLLAAFYWDGATYFACLSGKFEIFLFSAEPSYRFILSQPEANLHAVLATRMMLHLRSTAEREQCRGLASRNSHDETWGAGSTTMNASSISGPI</sequence>
<evidence type="ECO:0000256" key="2">
    <source>
        <dbReference type="SAM" id="Phobius"/>
    </source>
</evidence>
<feature type="transmembrane region" description="Helical" evidence="2">
    <location>
        <begin position="40"/>
        <end position="64"/>
    </location>
</feature>
<dbReference type="OrthoDB" id="2645170at2759"/>
<dbReference type="Proteomes" id="UP001140091">
    <property type="component" value="Unassembled WGS sequence"/>
</dbReference>
<keyword evidence="2" id="KW-0812">Transmembrane</keyword>
<keyword evidence="4" id="KW-1185">Reference proteome</keyword>
<keyword evidence="2" id="KW-1133">Transmembrane helix</keyword>
<protein>
    <submittedName>
        <fullName evidence="3">Uncharacterized protein</fullName>
    </submittedName>
</protein>
<proteinExistence type="predicted"/>
<name>A0A9W8J7D9_9AGAR</name>
<evidence type="ECO:0000256" key="1">
    <source>
        <dbReference type="SAM" id="MobiDB-lite"/>
    </source>
</evidence>
<keyword evidence="2" id="KW-0472">Membrane</keyword>
<feature type="region of interest" description="Disordered" evidence="1">
    <location>
        <begin position="141"/>
        <end position="165"/>
    </location>
</feature>
<feature type="non-terminal residue" evidence="3">
    <location>
        <position position="165"/>
    </location>
</feature>
<gene>
    <name evidence="3" type="ORF">H1R20_g9596</name>
</gene>
<feature type="compositionally biased region" description="Polar residues" evidence="1">
    <location>
        <begin position="151"/>
        <end position="165"/>
    </location>
</feature>
<comment type="caution">
    <text evidence="3">The sequence shown here is derived from an EMBL/GenBank/DDBJ whole genome shotgun (WGS) entry which is preliminary data.</text>
</comment>
<evidence type="ECO:0000313" key="4">
    <source>
        <dbReference type="Proteomes" id="UP001140091"/>
    </source>
</evidence>
<dbReference type="AlphaFoldDB" id="A0A9W8J7D9"/>
<dbReference type="EMBL" id="JANBPK010000984">
    <property type="protein sequence ID" value="KAJ2927493.1"/>
    <property type="molecule type" value="Genomic_DNA"/>
</dbReference>
<evidence type="ECO:0000313" key="3">
    <source>
        <dbReference type="EMBL" id="KAJ2927493.1"/>
    </source>
</evidence>